<keyword evidence="3" id="KW-0285">Flavoprotein</keyword>
<evidence type="ECO:0000256" key="5">
    <source>
        <dbReference type="ARBA" id="ARBA00023002"/>
    </source>
</evidence>
<gene>
    <name evidence="8" type="ORF">EII40_02440</name>
</gene>
<dbReference type="PROSITE" id="PS51257">
    <property type="entry name" value="PROKAR_LIPOPROTEIN"/>
    <property type="match status" value="1"/>
</dbReference>
<evidence type="ECO:0000256" key="1">
    <source>
        <dbReference type="ARBA" id="ARBA00001917"/>
    </source>
</evidence>
<dbReference type="InterPro" id="IPR029479">
    <property type="entry name" value="Nitroreductase"/>
</dbReference>
<name>A0A3P1XVZ6_TANFO</name>
<evidence type="ECO:0000313" key="8">
    <source>
        <dbReference type="EMBL" id="RRD62685.1"/>
    </source>
</evidence>
<evidence type="ECO:0000259" key="7">
    <source>
        <dbReference type="Pfam" id="PF00881"/>
    </source>
</evidence>
<protein>
    <submittedName>
        <fullName evidence="8">Proton-conducting membrane transporter</fullName>
    </submittedName>
</protein>
<evidence type="ECO:0000256" key="6">
    <source>
        <dbReference type="SAM" id="SignalP"/>
    </source>
</evidence>
<feature type="chain" id="PRO_5018008732" evidence="6">
    <location>
        <begin position="27"/>
        <end position="228"/>
    </location>
</feature>
<sequence length="228" mass="25517">MKTFKHYASCLFAAALLFTGCQNSNSTDSTDQAMTATDSLAVDKDTDHPVIRTIMERRSIRKYKTDPVPREKMDIILRCGINAPSAMNGQPWEVRVVDNAEFIDGITKLFVESVKDDERMMKMIQDAEFKNMFRNAPAVIFVAGKDGEGKFDCGLLSENIMLAAHAMGLGTCCLGSPIRFMKSDVAADYMKRLDFSEGYELYYAIAIGYPDESPEARPRDASKARYIE</sequence>
<feature type="domain" description="Nitroreductase" evidence="7">
    <location>
        <begin position="54"/>
        <end position="209"/>
    </location>
</feature>
<accession>A0A3P1XVZ6</accession>
<evidence type="ECO:0000256" key="2">
    <source>
        <dbReference type="ARBA" id="ARBA00007118"/>
    </source>
</evidence>
<comment type="similarity">
    <text evidence="2">Belongs to the nitroreductase family.</text>
</comment>
<keyword evidence="6" id="KW-0732">Signal</keyword>
<keyword evidence="5" id="KW-0560">Oxidoreductase</keyword>
<evidence type="ECO:0000313" key="9">
    <source>
        <dbReference type="Proteomes" id="UP000278609"/>
    </source>
</evidence>
<dbReference type="GO" id="GO:0016491">
    <property type="term" value="F:oxidoreductase activity"/>
    <property type="evidence" value="ECO:0007669"/>
    <property type="project" value="UniProtKB-KW"/>
</dbReference>
<dbReference type="PANTHER" id="PTHR43673">
    <property type="entry name" value="NAD(P)H NITROREDUCTASE YDGI-RELATED"/>
    <property type="match status" value="1"/>
</dbReference>
<reference evidence="8 9" key="1">
    <citation type="submission" date="2018-11" db="EMBL/GenBank/DDBJ databases">
        <title>Genomes From Bacteria Associated with the Canine Oral Cavity: a Test Case for Automated Genome-Based Taxonomic Assignment.</title>
        <authorList>
            <person name="Coil D.A."/>
            <person name="Jospin G."/>
            <person name="Darling A.E."/>
            <person name="Wallis C."/>
            <person name="Davis I.J."/>
            <person name="Harris S."/>
            <person name="Eisen J.A."/>
            <person name="Holcombe L.J."/>
            <person name="O'Flynn C."/>
        </authorList>
    </citation>
    <scope>NUCLEOTIDE SEQUENCE [LARGE SCALE GENOMIC DNA]</scope>
    <source>
        <strain evidence="8 9">OH2617_COT-023</strain>
    </source>
</reference>
<dbReference type="Gene3D" id="3.40.109.10">
    <property type="entry name" value="NADH Oxidase"/>
    <property type="match status" value="1"/>
</dbReference>
<comment type="cofactor">
    <cofactor evidence="1">
        <name>FMN</name>
        <dbReference type="ChEBI" id="CHEBI:58210"/>
    </cofactor>
</comment>
<organism evidence="8 9">
    <name type="scientific">Tannerella forsythia</name>
    <name type="common">Bacteroides forsythus</name>
    <dbReference type="NCBI Taxonomy" id="28112"/>
    <lineage>
        <taxon>Bacteria</taxon>
        <taxon>Pseudomonadati</taxon>
        <taxon>Bacteroidota</taxon>
        <taxon>Bacteroidia</taxon>
        <taxon>Bacteroidales</taxon>
        <taxon>Tannerellaceae</taxon>
        <taxon>Tannerella</taxon>
    </lineage>
</organism>
<evidence type="ECO:0000256" key="3">
    <source>
        <dbReference type="ARBA" id="ARBA00022630"/>
    </source>
</evidence>
<dbReference type="Pfam" id="PF00881">
    <property type="entry name" value="Nitroreductase"/>
    <property type="match status" value="1"/>
</dbReference>
<proteinExistence type="inferred from homology"/>
<dbReference type="EMBL" id="RQYS01000007">
    <property type="protein sequence ID" value="RRD62685.1"/>
    <property type="molecule type" value="Genomic_DNA"/>
</dbReference>
<dbReference type="PANTHER" id="PTHR43673:SF2">
    <property type="entry name" value="NITROREDUCTASE"/>
    <property type="match status" value="1"/>
</dbReference>
<dbReference type="InterPro" id="IPR000415">
    <property type="entry name" value="Nitroreductase-like"/>
</dbReference>
<dbReference type="AlphaFoldDB" id="A0A3P1XVZ6"/>
<dbReference type="CDD" id="cd02136">
    <property type="entry name" value="PnbA_NfnB-like"/>
    <property type="match status" value="1"/>
</dbReference>
<keyword evidence="4" id="KW-0288">FMN</keyword>
<dbReference type="OrthoDB" id="9812105at2"/>
<dbReference type="Proteomes" id="UP000278609">
    <property type="component" value="Unassembled WGS sequence"/>
</dbReference>
<dbReference type="SUPFAM" id="SSF55469">
    <property type="entry name" value="FMN-dependent nitroreductase-like"/>
    <property type="match status" value="1"/>
</dbReference>
<feature type="signal peptide" evidence="6">
    <location>
        <begin position="1"/>
        <end position="26"/>
    </location>
</feature>
<comment type="caution">
    <text evidence="8">The sequence shown here is derived from an EMBL/GenBank/DDBJ whole genome shotgun (WGS) entry which is preliminary data.</text>
</comment>
<evidence type="ECO:0000256" key="4">
    <source>
        <dbReference type="ARBA" id="ARBA00022643"/>
    </source>
</evidence>